<evidence type="ECO:0000259" key="1">
    <source>
        <dbReference type="Pfam" id="PF17852"/>
    </source>
</evidence>
<dbReference type="InterPro" id="IPR027417">
    <property type="entry name" value="P-loop_NTPase"/>
</dbReference>
<dbReference type="PANTHER" id="PTHR45703">
    <property type="entry name" value="DYNEIN HEAVY CHAIN"/>
    <property type="match status" value="1"/>
</dbReference>
<comment type="caution">
    <text evidence="2">The sequence shown here is derived from an EMBL/GenBank/DDBJ whole genome shotgun (WGS) entry which is preliminary data.</text>
</comment>
<proteinExistence type="predicted"/>
<evidence type="ECO:0000313" key="3">
    <source>
        <dbReference type="Proteomes" id="UP001231518"/>
    </source>
</evidence>
<protein>
    <recommendedName>
        <fullName evidence="1">Dynein heavy chain AAA 5 extension domain-containing protein</fullName>
    </recommendedName>
</protein>
<dbReference type="GO" id="GO:0045505">
    <property type="term" value="F:dynein intermediate chain binding"/>
    <property type="evidence" value="ECO:0007669"/>
    <property type="project" value="InterPro"/>
</dbReference>
<sequence>MCRLLGLAPEPAPALPDQQSDIEGFAKMRFLFAMIWSVCATLEDEPRRKLDNWVREHEGIFPLKDTVYDYYVDERLQVFKPWEEKLPDNWRYNPSAGFHTILVPTMEFLRVQIIALDMLKAGYGVLIGGPTGTGKTFLIQGTLVSLDSSKYSTQVINMSAQTTAANVQDIIESRLEKRTKGNYAPAGGKKMIAFMDDINMPVRDYYGSQPPLELVRLWHDYGYWFDRAKQWRKNVKVTVPAVSR</sequence>
<accession>A0AAD7YLG9</accession>
<dbReference type="CDD" id="cd00009">
    <property type="entry name" value="AAA"/>
    <property type="match status" value="1"/>
</dbReference>
<dbReference type="Proteomes" id="UP001231518">
    <property type="component" value="Chromosome 12"/>
</dbReference>
<name>A0AAD7YLG9_MYTSE</name>
<dbReference type="InterPro" id="IPR041466">
    <property type="entry name" value="Dynein_AAA5_ext"/>
</dbReference>
<evidence type="ECO:0000313" key="2">
    <source>
        <dbReference type="EMBL" id="KAJ8721216.1"/>
    </source>
</evidence>
<dbReference type="InterPro" id="IPR026983">
    <property type="entry name" value="DHC"/>
</dbReference>
<dbReference type="Gene3D" id="1.10.472.130">
    <property type="match status" value="1"/>
</dbReference>
<dbReference type="Gene3D" id="3.40.50.300">
    <property type="entry name" value="P-loop containing nucleotide triphosphate hydrolases"/>
    <property type="match status" value="1"/>
</dbReference>
<dbReference type="PANTHER" id="PTHR45703:SF32">
    <property type="entry name" value="DYNEINS HEAVY CHAIN"/>
    <property type="match status" value="1"/>
</dbReference>
<dbReference type="AlphaFoldDB" id="A0AAD7YLG9"/>
<organism evidence="2 3">
    <name type="scientific">Mythimna separata</name>
    <name type="common">Oriental armyworm</name>
    <name type="synonym">Pseudaletia separata</name>
    <dbReference type="NCBI Taxonomy" id="271217"/>
    <lineage>
        <taxon>Eukaryota</taxon>
        <taxon>Metazoa</taxon>
        <taxon>Ecdysozoa</taxon>
        <taxon>Arthropoda</taxon>
        <taxon>Hexapoda</taxon>
        <taxon>Insecta</taxon>
        <taxon>Pterygota</taxon>
        <taxon>Neoptera</taxon>
        <taxon>Endopterygota</taxon>
        <taxon>Lepidoptera</taxon>
        <taxon>Glossata</taxon>
        <taxon>Ditrysia</taxon>
        <taxon>Noctuoidea</taxon>
        <taxon>Noctuidae</taxon>
        <taxon>Noctuinae</taxon>
        <taxon>Hadenini</taxon>
        <taxon>Mythimna</taxon>
    </lineage>
</organism>
<dbReference type="GO" id="GO:0007018">
    <property type="term" value="P:microtubule-based movement"/>
    <property type="evidence" value="ECO:0007669"/>
    <property type="project" value="InterPro"/>
</dbReference>
<keyword evidence="3" id="KW-1185">Reference proteome</keyword>
<feature type="domain" description="Dynein heavy chain AAA 5 extension" evidence="1">
    <location>
        <begin position="15"/>
        <end position="84"/>
    </location>
</feature>
<dbReference type="GO" id="GO:0051959">
    <property type="term" value="F:dynein light intermediate chain binding"/>
    <property type="evidence" value="ECO:0007669"/>
    <property type="project" value="InterPro"/>
</dbReference>
<dbReference type="SUPFAM" id="SSF52540">
    <property type="entry name" value="P-loop containing nucleoside triphosphate hydrolases"/>
    <property type="match status" value="1"/>
</dbReference>
<gene>
    <name evidence="2" type="ORF">PYW07_001991</name>
</gene>
<dbReference type="GO" id="GO:0030286">
    <property type="term" value="C:dynein complex"/>
    <property type="evidence" value="ECO:0007669"/>
    <property type="project" value="InterPro"/>
</dbReference>
<dbReference type="EMBL" id="JARGEI010000013">
    <property type="protein sequence ID" value="KAJ8721216.1"/>
    <property type="molecule type" value="Genomic_DNA"/>
</dbReference>
<reference evidence="2" key="1">
    <citation type="submission" date="2023-03" db="EMBL/GenBank/DDBJ databases">
        <title>Chromosome-level genomes of two armyworms, Mythimna separata and Mythimna loreyi, provide insights into the biosynthesis and reception of sex pheromones.</title>
        <authorList>
            <person name="Zhao H."/>
        </authorList>
    </citation>
    <scope>NUCLEOTIDE SEQUENCE</scope>
    <source>
        <strain evidence="2">BeijingLab</strain>
        <tissue evidence="2">Pupa</tissue>
    </source>
</reference>
<dbReference type="Pfam" id="PF12775">
    <property type="entry name" value="AAA_7"/>
    <property type="match status" value="1"/>
</dbReference>
<dbReference type="Pfam" id="PF17852">
    <property type="entry name" value="Dynein_AAA_lid"/>
    <property type="match status" value="1"/>
</dbReference>